<evidence type="ECO:0000313" key="2">
    <source>
        <dbReference type="EMBL" id="MBJ3776463.1"/>
    </source>
</evidence>
<proteinExistence type="predicted"/>
<dbReference type="AlphaFoldDB" id="A0A934IHB2"/>
<protein>
    <submittedName>
        <fullName evidence="2">VWA domain-containing protein</fullName>
    </submittedName>
</protein>
<feature type="compositionally biased region" description="Polar residues" evidence="1">
    <location>
        <begin position="1"/>
        <end position="18"/>
    </location>
</feature>
<organism evidence="2 3">
    <name type="scientific">Acuticoccus mangrovi</name>
    <dbReference type="NCBI Taxonomy" id="2796142"/>
    <lineage>
        <taxon>Bacteria</taxon>
        <taxon>Pseudomonadati</taxon>
        <taxon>Pseudomonadota</taxon>
        <taxon>Alphaproteobacteria</taxon>
        <taxon>Hyphomicrobiales</taxon>
        <taxon>Amorphaceae</taxon>
        <taxon>Acuticoccus</taxon>
    </lineage>
</organism>
<dbReference type="SUPFAM" id="SSF53300">
    <property type="entry name" value="vWA-like"/>
    <property type="match status" value="1"/>
</dbReference>
<evidence type="ECO:0000313" key="3">
    <source>
        <dbReference type="Proteomes" id="UP000609531"/>
    </source>
</evidence>
<dbReference type="Proteomes" id="UP000609531">
    <property type="component" value="Unassembled WGS sequence"/>
</dbReference>
<dbReference type="RefSeq" id="WP_198882367.1">
    <property type="nucleotide sequence ID" value="NZ_JAEKJA010000009.1"/>
</dbReference>
<name>A0A934IHB2_9HYPH</name>
<accession>A0A934IHB2</accession>
<gene>
    <name evidence="2" type="ORF">JCR33_12225</name>
</gene>
<dbReference type="InterPro" id="IPR036465">
    <property type="entry name" value="vWFA_dom_sf"/>
</dbReference>
<keyword evidence="3" id="KW-1185">Reference proteome</keyword>
<comment type="caution">
    <text evidence="2">The sequence shown here is derived from an EMBL/GenBank/DDBJ whole genome shotgun (WGS) entry which is preliminary data.</text>
</comment>
<dbReference type="EMBL" id="JAEKJA010000009">
    <property type="protein sequence ID" value="MBJ3776463.1"/>
    <property type="molecule type" value="Genomic_DNA"/>
</dbReference>
<feature type="region of interest" description="Disordered" evidence="1">
    <location>
        <begin position="1"/>
        <end position="21"/>
    </location>
</feature>
<reference evidence="2" key="1">
    <citation type="submission" date="2020-12" db="EMBL/GenBank/DDBJ databases">
        <title>Bacterial taxonomy.</title>
        <authorList>
            <person name="Pan X."/>
        </authorList>
    </citation>
    <scope>NUCLEOTIDE SEQUENCE</scope>
    <source>
        <strain evidence="2">B2012</strain>
    </source>
</reference>
<sequence>MKDKQPLTNGPSSTSPDTASARGEIDAFLQRARTMAPPRQGARGRLMFALDATMSRQPTWDRAIAIQSEMFAEAAAVGGLDIQLVYFRGFGECRASKWVSDGGRLGAMMTRIDCRGGLTQIGKVLSRAVEETRRTPIQALVYVGDSMEEDVDRLCARAGELGLLKVPVFVFQERRDPVASRAFKEIARLSGGAHLTFDDSAGAELARLLKAVAVYAAGGRKALEDRSRAGDGGARLLLEKLS</sequence>
<evidence type="ECO:0000256" key="1">
    <source>
        <dbReference type="SAM" id="MobiDB-lite"/>
    </source>
</evidence>